<feature type="compositionally biased region" description="Basic and acidic residues" evidence="1">
    <location>
        <begin position="152"/>
        <end position="168"/>
    </location>
</feature>
<protein>
    <recommendedName>
        <fullName evidence="2">Prokaryotic-type class I peptide chain release factors domain-containing protein</fullName>
    </recommendedName>
</protein>
<dbReference type="Gene3D" id="3.30.160.20">
    <property type="match status" value="1"/>
</dbReference>
<dbReference type="Proteomes" id="UP000008493">
    <property type="component" value="Unassembled WGS sequence"/>
</dbReference>
<dbReference type="HOGENOM" id="CLU_089470_0_1_1"/>
<reference evidence="4" key="1">
    <citation type="journal article" date="2012" name="Proc. Natl. Acad. Sci. U.S.A.">
        <title>Genome sequence of the button mushroom Agaricus bisporus reveals mechanisms governing adaptation to a humic-rich ecological niche.</title>
        <authorList>
            <person name="Morin E."/>
            <person name="Kohler A."/>
            <person name="Baker A.R."/>
            <person name="Foulongne-Oriol M."/>
            <person name="Lombard V."/>
            <person name="Nagy L.G."/>
            <person name="Ohm R.A."/>
            <person name="Patyshakuliyeva A."/>
            <person name="Brun A."/>
            <person name="Aerts A.L."/>
            <person name="Bailey A.M."/>
            <person name="Billette C."/>
            <person name="Coutinho P.M."/>
            <person name="Deakin G."/>
            <person name="Doddapaneni H."/>
            <person name="Floudas D."/>
            <person name="Grimwood J."/>
            <person name="Hilden K."/>
            <person name="Kuees U."/>
            <person name="LaButti K.M."/>
            <person name="Lapidus A."/>
            <person name="Lindquist E.A."/>
            <person name="Lucas S.M."/>
            <person name="Murat C."/>
            <person name="Riley R.W."/>
            <person name="Salamov A.A."/>
            <person name="Schmutz J."/>
            <person name="Subramanian V."/>
            <person name="Woesten H.A.B."/>
            <person name="Xu J."/>
            <person name="Eastwood D.C."/>
            <person name="Foster G.D."/>
            <person name="Sonnenberg A.S."/>
            <person name="Cullen D."/>
            <person name="de Vries R.P."/>
            <person name="Lundell T."/>
            <person name="Hibbett D.S."/>
            <person name="Henrissat B."/>
            <person name="Burton K.S."/>
            <person name="Kerrigan R.W."/>
            <person name="Challen M.P."/>
            <person name="Grigoriev I.V."/>
            <person name="Martin F."/>
        </authorList>
    </citation>
    <scope>NUCLEOTIDE SEQUENCE [LARGE SCALE GENOMIC DNA]</scope>
    <source>
        <strain evidence="4">JB137-S8 / ATCC MYA-4627 / FGSC 10392</strain>
    </source>
</reference>
<dbReference type="SUPFAM" id="SSF110916">
    <property type="entry name" value="Peptidyl-tRNA hydrolase domain-like"/>
    <property type="match status" value="1"/>
</dbReference>
<dbReference type="GeneID" id="18831333"/>
<feature type="region of interest" description="Disordered" evidence="1">
    <location>
        <begin position="152"/>
        <end position="192"/>
    </location>
</feature>
<dbReference type="RefSeq" id="XP_007331252.1">
    <property type="nucleotide sequence ID" value="XM_007331190.1"/>
</dbReference>
<dbReference type="GO" id="GO:0016150">
    <property type="term" value="F:translation release factor activity, codon nonspecific"/>
    <property type="evidence" value="ECO:0007669"/>
    <property type="project" value="TreeGrafter"/>
</dbReference>
<dbReference type="GO" id="GO:0070126">
    <property type="term" value="P:mitochondrial translational termination"/>
    <property type="evidence" value="ECO:0007669"/>
    <property type="project" value="TreeGrafter"/>
</dbReference>
<dbReference type="InParanoid" id="K5XSM9"/>
<evidence type="ECO:0000256" key="1">
    <source>
        <dbReference type="SAM" id="MobiDB-lite"/>
    </source>
</evidence>
<dbReference type="KEGG" id="abp:AGABI1DRAFT76305"/>
<dbReference type="STRING" id="597362.K5XSM9"/>
<feature type="domain" description="Prokaryotic-type class I peptide chain release factors" evidence="2">
    <location>
        <begin position="53"/>
        <end position="186"/>
    </location>
</feature>
<dbReference type="EMBL" id="JH971393">
    <property type="protein sequence ID" value="EKM77970.1"/>
    <property type="molecule type" value="Genomic_DNA"/>
</dbReference>
<dbReference type="eggNOG" id="KOG3429">
    <property type="taxonomic scope" value="Eukaryota"/>
</dbReference>
<dbReference type="InterPro" id="IPR000352">
    <property type="entry name" value="Pep_chain_release_fac_I"/>
</dbReference>
<gene>
    <name evidence="3" type="ORF">AGABI1DRAFT_76305</name>
</gene>
<dbReference type="OrthoDB" id="270639at2759"/>
<dbReference type="PANTHER" id="PTHR11075:SF54">
    <property type="entry name" value="LARGE RIBOSOMAL SUBUNIT PROTEIN ML62"/>
    <property type="match status" value="1"/>
</dbReference>
<organism evidence="3 4">
    <name type="scientific">Agaricus bisporus var. burnettii (strain JB137-S8 / ATCC MYA-4627 / FGSC 10392)</name>
    <name type="common">White button mushroom</name>
    <dbReference type="NCBI Taxonomy" id="597362"/>
    <lineage>
        <taxon>Eukaryota</taxon>
        <taxon>Fungi</taxon>
        <taxon>Dikarya</taxon>
        <taxon>Basidiomycota</taxon>
        <taxon>Agaricomycotina</taxon>
        <taxon>Agaricomycetes</taxon>
        <taxon>Agaricomycetidae</taxon>
        <taxon>Agaricales</taxon>
        <taxon>Agaricineae</taxon>
        <taxon>Agaricaceae</taxon>
        <taxon>Agaricus</taxon>
    </lineage>
</organism>
<dbReference type="GO" id="GO:0005762">
    <property type="term" value="C:mitochondrial large ribosomal subunit"/>
    <property type="evidence" value="ECO:0007669"/>
    <property type="project" value="TreeGrafter"/>
</dbReference>
<proteinExistence type="predicted"/>
<evidence type="ECO:0000259" key="2">
    <source>
        <dbReference type="Pfam" id="PF00472"/>
    </source>
</evidence>
<dbReference type="GO" id="GO:0004045">
    <property type="term" value="F:peptidyl-tRNA hydrolase activity"/>
    <property type="evidence" value="ECO:0007669"/>
    <property type="project" value="TreeGrafter"/>
</dbReference>
<evidence type="ECO:0000313" key="4">
    <source>
        <dbReference type="Proteomes" id="UP000008493"/>
    </source>
</evidence>
<dbReference type="OMA" id="GGQNVNC"/>
<dbReference type="FunCoup" id="K5XSM9">
    <property type="interactions" value="100"/>
</dbReference>
<dbReference type="AlphaFoldDB" id="K5XSM9"/>
<dbReference type="InterPro" id="IPR052104">
    <property type="entry name" value="Mito_Release_Factor_mL62"/>
</dbReference>
<keyword evidence="4" id="KW-1185">Reference proteome</keyword>
<accession>K5XSM9</accession>
<sequence length="192" mass="21411">MSLVALLRRSVSLKGPSFTLCRYSSSLPTPPNLSVLDTPEDTEKARTWISEFEGVSIPRSSVELQFARSSGPGGQNVNKVNTKAVIKCSLNSSWIPVWARSELRQCSYYVASSHCIQVSSTTTRSQAQNVDDCLAKLHATILSAAKALIKNEPSEAQKQKVEKHQKAEKARRKSEKMRRSDVKRGRSNNDWF</sequence>
<evidence type="ECO:0000313" key="3">
    <source>
        <dbReference type="EMBL" id="EKM77970.1"/>
    </source>
</evidence>
<dbReference type="PANTHER" id="PTHR11075">
    <property type="entry name" value="PEPTIDE CHAIN RELEASE FACTOR"/>
    <property type="match status" value="1"/>
</dbReference>
<dbReference type="Pfam" id="PF00472">
    <property type="entry name" value="RF-1"/>
    <property type="match status" value="1"/>
</dbReference>
<name>K5XSM9_AGABU</name>